<dbReference type="GO" id="GO:0005615">
    <property type="term" value="C:extracellular space"/>
    <property type="evidence" value="ECO:0007669"/>
    <property type="project" value="TreeGrafter"/>
</dbReference>
<evidence type="ECO:0000256" key="4">
    <source>
        <dbReference type="ARBA" id="ARBA00022729"/>
    </source>
</evidence>
<dbReference type="Gene3D" id="1.10.238.20">
    <property type="entry name" value="Pheromone/general odorant binding protein domain"/>
    <property type="match status" value="1"/>
</dbReference>
<dbReference type="GO" id="GO:0007608">
    <property type="term" value="P:sensory perception of smell"/>
    <property type="evidence" value="ECO:0007669"/>
    <property type="project" value="TreeGrafter"/>
</dbReference>
<dbReference type="OrthoDB" id="8194670at2759"/>
<sequence>MTKFVATFLVLISVYYFQVAPLAIHSPPEQAEWIKKNTEACAKEIGVKEDLVLKARKGDFSDDSTLKEYVLCTVKKYKFVVDGKLIKEAINKQFIVATGDKDLTNKTFNKCYQEKDTLVNTVFEMAKCYFKEIPIAVI</sequence>
<reference evidence="6" key="1">
    <citation type="submission" date="2022-01" db="EMBL/GenBank/DDBJ databases">
        <authorList>
            <person name="King R."/>
        </authorList>
    </citation>
    <scope>NUCLEOTIDE SEQUENCE</scope>
</reference>
<evidence type="ECO:0000256" key="1">
    <source>
        <dbReference type="ARBA" id="ARBA00004613"/>
    </source>
</evidence>
<feature type="signal peptide" evidence="5">
    <location>
        <begin position="1"/>
        <end position="21"/>
    </location>
</feature>
<proteinExistence type="inferred from homology"/>
<gene>
    <name evidence="6" type="ORF">PSYICH_LOCUS6896</name>
</gene>
<dbReference type="AlphaFoldDB" id="A0A9P0CXW6"/>
<name>A0A9P0CXW6_9CUCU</name>
<evidence type="ECO:0000256" key="3">
    <source>
        <dbReference type="ARBA" id="ARBA00022525"/>
    </source>
</evidence>
<evidence type="ECO:0000313" key="7">
    <source>
        <dbReference type="Proteomes" id="UP001153636"/>
    </source>
</evidence>
<dbReference type="PANTHER" id="PTHR11857:SF43">
    <property type="entry name" value="GEO07291P1-RELATED"/>
    <property type="match status" value="1"/>
</dbReference>
<dbReference type="PANTHER" id="PTHR11857">
    <property type="entry name" value="ODORANT BINDING PROTEIN-RELATED"/>
    <property type="match status" value="1"/>
</dbReference>
<accession>A0A9P0CXW6</accession>
<feature type="chain" id="PRO_5040221097" evidence="5">
    <location>
        <begin position="22"/>
        <end position="138"/>
    </location>
</feature>
<dbReference type="GO" id="GO:0005549">
    <property type="term" value="F:odorant binding"/>
    <property type="evidence" value="ECO:0007669"/>
    <property type="project" value="InterPro"/>
</dbReference>
<keyword evidence="4 5" id="KW-0732">Signal</keyword>
<keyword evidence="3" id="KW-0964">Secreted</keyword>
<comment type="similarity">
    <text evidence="2">Belongs to the PBP/GOBP family.</text>
</comment>
<evidence type="ECO:0000256" key="5">
    <source>
        <dbReference type="SAM" id="SignalP"/>
    </source>
</evidence>
<dbReference type="InterPro" id="IPR006170">
    <property type="entry name" value="PBP/GOBP"/>
</dbReference>
<dbReference type="SUPFAM" id="SSF47565">
    <property type="entry name" value="Insect pheromone/odorant-binding proteins"/>
    <property type="match status" value="1"/>
</dbReference>
<dbReference type="CDD" id="cd23992">
    <property type="entry name" value="PBP_GOBP"/>
    <property type="match status" value="1"/>
</dbReference>
<evidence type="ECO:0000313" key="6">
    <source>
        <dbReference type="EMBL" id="CAH1106241.1"/>
    </source>
</evidence>
<dbReference type="Pfam" id="PF01395">
    <property type="entry name" value="PBP_GOBP"/>
    <property type="match status" value="1"/>
</dbReference>
<keyword evidence="7" id="KW-1185">Reference proteome</keyword>
<dbReference type="InterPro" id="IPR036728">
    <property type="entry name" value="PBP_GOBP_sf"/>
</dbReference>
<dbReference type="Proteomes" id="UP001153636">
    <property type="component" value="Chromosome 2"/>
</dbReference>
<dbReference type="EMBL" id="OV651814">
    <property type="protein sequence ID" value="CAH1106241.1"/>
    <property type="molecule type" value="Genomic_DNA"/>
</dbReference>
<comment type="subcellular location">
    <subcellularLocation>
        <location evidence="1">Secreted</location>
    </subcellularLocation>
</comment>
<dbReference type="SMART" id="SM00708">
    <property type="entry name" value="PhBP"/>
    <property type="match status" value="1"/>
</dbReference>
<organism evidence="6 7">
    <name type="scientific">Psylliodes chrysocephalus</name>
    <dbReference type="NCBI Taxonomy" id="3402493"/>
    <lineage>
        <taxon>Eukaryota</taxon>
        <taxon>Metazoa</taxon>
        <taxon>Ecdysozoa</taxon>
        <taxon>Arthropoda</taxon>
        <taxon>Hexapoda</taxon>
        <taxon>Insecta</taxon>
        <taxon>Pterygota</taxon>
        <taxon>Neoptera</taxon>
        <taxon>Endopterygota</taxon>
        <taxon>Coleoptera</taxon>
        <taxon>Polyphaga</taxon>
        <taxon>Cucujiformia</taxon>
        <taxon>Chrysomeloidea</taxon>
        <taxon>Chrysomelidae</taxon>
        <taxon>Galerucinae</taxon>
        <taxon>Alticini</taxon>
        <taxon>Psylliodes</taxon>
    </lineage>
</organism>
<evidence type="ECO:0000256" key="2">
    <source>
        <dbReference type="ARBA" id="ARBA00008098"/>
    </source>
</evidence>
<protein>
    <submittedName>
        <fullName evidence="6">Uncharacterized protein</fullName>
    </submittedName>
</protein>